<reference evidence="3" key="1">
    <citation type="submission" date="2016-12" db="EMBL/GenBank/DDBJ databases">
        <title>Draft Genome Sequences od Carboxydothermus pertinax and islandicus, Hydrogenogenic Carboxydotrophic Bacteria.</title>
        <authorList>
            <person name="Fukuyama Y."/>
            <person name="Ohmae K."/>
            <person name="Yoneda Y."/>
            <person name="Yoshida T."/>
            <person name="Sako Y."/>
        </authorList>
    </citation>
    <scope>NUCLEOTIDE SEQUENCE [LARGE SCALE GENOMIC DNA]</scope>
    <source>
        <strain evidence="3">Ug1</strain>
    </source>
</reference>
<protein>
    <submittedName>
        <fullName evidence="2">Stage II sporulation protein M</fullName>
    </submittedName>
</protein>
<keyword evidence="1" id="KW-0812">Transmembrane</keyword>
<dbReference type="RefSeq" id="WP_075858824.1">
    <property type="nucleotide sequence ID" value="NZ_BDJK01000011.1"/>
</dbReference>
<dbReference type="STRING" id="870242.cpu_08500"/>
<dbReference type="Pfam" id="PF01944">
    <property type="entry name" value="SpoIIM"/>
    <property type="match status" value="1"/>
</dbReference>
<dbReference type="PIRSF" id="PIRSF038973">
    <property type="entry name" value="SpoIIM"/>
    <property type="match status" value="1"/>
</dbReference>
<dbReference type="Proteomes" id="UP000187485">
    <property type="component" value="Unassembled WGS sequence"/>
</dbReference>
<keyword evidence="1" id="KW-0472">Membrane</keyword>
<dbReference type="OrthoDB" id="1707382at2"/>
<feature type="transmembrane region" description="Helical" evidence="1">
    <location>
        <begin position="135"/>
        <end position="156"/>
    </location>
</feature>
<comment type="caution">
    <text evidence="2">The sequence shown here is derived from an EMBL/GenBank/DDBJ whole genome shotgun (WGS) entry which is preliminary data.</text>
</comment>
<keyword evidence="3" id="KW-1185">Reference proteome</keyword>
<gene>
    <name evidence="2" type="ORF">cpu_08500</name>
</gene>
<dbReference type="InterPro" id="IPR002798">
    <property type="entry name" value="SpoIIM-like"/>
</dbReference>
<feature type="transmembrane region" description="Helical" evidence="1">
    <location>
        <begin position="16"/>
        <end position="34"/>
    </location>
</feature>
<feature type="transmembrane region" description="Helical" evidence="1">
    <location>
        <begin position="79"/>
        <end position="101"/>
    </location>
</feature>
<feature type="transmembrane region" description="Helical" evidence="1">
    <location>
        <begin position="168"/>
        <end position="188"/>
    </location>
</feature>
<dbReference type="AlphaFoldDB" id="A0A1L8CTT6"/>
<organism evidence="2 3">
    <name type="scientific">Carboxydothermus pertinax</name>
    <dbReference type="NCBI Taxonomy" id="870242"/>
    <lineage>
        <taxon>Bacteria</taxon>
        <taxon>Bacillati</taxon>
        <taxon>Bacillota</taxon>
        <taxon>Clostridia</taxon>
        <taxon>Thermoanaerobacterales</taxon>
        <taxon>Thermoanaerobacteraceae</taxon>
        <taxon>Carboxydothermus</taxon>
    </lineage>
</organism>
<evidence type="ECO:0000313" key="2">
    <source>
        <dbReference type="EMBL" id="GAV22340.1"/>
    </source>
</evidence>
<proteinExistence type="predicted"/>
<sequence>MRENDFFGTWPQKGHFFLYFMLFIFFLCGVVWGVREAVLLGSQEKEIVVQEAAKLLDTVRQSYNQETVFSNVCGQLFSIYLLLFLAGLSVIGFPVAFAVVFSRGVMLGFTGGVLAAQNPGKGVLLALAALLPQNLIYLPVLFVAACGTVVFALKFLKVYFRREKSFGFTFFGYIVLMLLAVALAYGAAAVEAYLSPKIIFYFLK</sequence>
<evidence type="ECO:0000256" key="1">
    <source>
        <dbReference type="SAM" id="Phobius"/>
    </source>
</evidence>
<keyword evidence="1" id="KW-1133">Transmembrane helix</keyword>
<evidence type="ECO:0000313" key="3">
    <source>
        <dbReference type="Proteomes" id="UP000187485"/>
    </source>
</evidence>
<name>A0A1L8CTT6_9THEO</name>
<dbReference type="InterPro" id="IPR014196">
    <property type="entry name" value="SpoIIM"/>
</dbReference>
<dbReference type="NCBIfam" id="TIGR02831">
    <property type="entry name" value="spo_II_M"/>
    <property type="match status" value="1"/>
</dbReference>
<dbReference type="EMBL" id="BDJK01000011">
    <property type="protein sequence ID" value="GAV22340.1"/>
    <property type="molecule type" value="Genomic_DNA"/>
</dbReference>
<accession>A0A1L8CTT6</accession>